<dbReference type="GO" id="GO:0006887">
    <property type="term" value="P:exocytosis"/>
    <property type="evidence" value="ECO:0007669"/>
    <property type="project" value="UniProtKB-KW"/>
</dbReference>
<comment type="function">
    <text evidence="2">Component of the exocyst complex.</text>
</comment>
<organism evidence="4 5">
    <name type="scientific">Nitzschia inconspicua</name>
    <dbReference type="NCBI Taxonomy" id="303405"/>
    <lineage>
        <taxon>Eukaryota</taxon>
        <taxon>Sar</taxon>
        <taxon>Stramenopiles</taxon>
        <taxon>Ochrophyta</taxon>
        <taxon>Bacillariophyta</taxon>
        <taxon>Bacillariophyceae</taxon>
        <taxon>Bacillariophycidae</taxon>
        <taxon>Bacillariales</taxon>
        <taxon>Bacillariaceae</taxon>
        <taxon>Nitzschia</taxon>
    </lineage>
</organism>
<dbReference type="Proteomes" id="UP000693970">
    <property type="component" value="Unassembled WGS sequence"/>
</dbReference>
<comment type="caution">
    <text evidence="4">The sequence shown here is derived from an EMBL/GenBank/DDBJ whole genome shotgun (WGS) entry which is preliminary data.</text>
</comment>
<dbReference type="AlphaFoldDB" id="A0A9K3KD74"/>
<proteinExistence type="inferred from homology"/>
<dbReference type="InterPro" id="IPR046364">
    <property type="entry name" value="Exo70_C"/>
</dbReference>
<reference evidence="4" key="1">
    <citation type="journal article" date="2021" name="Sci. Rep.">
        <title>Diploid genomic architecture of Nitzschia inconspicua, an elite biomass production diatom.</title>
        <authorList>
            <person name="Oliver A."/>
            <person name="Podell S."/>
            <person name="Pinowska A."/>
            <person name="Traller J.C."/>
            <person name="Smith S.R."/>
            <person name="McClure R."/>
            <person name="Beliaev A."/>
            <person name="Bohutskyi P."/>
            <person name="Hill E.A."/>
            <person name="Rabines A."/>
            <person name="Zheng H."/>
            <person name="Allen L.Z."/>
            <person name="Kuo A."/>
            <person name="Grigoriev I.V."/>
            <person name="Allen A.E."/>
            <person name="Hazlebeck D."/>
            <person name="Allen E.E."/>
        </authorList>
    </citation>
    <scope>NUCLEOTIDE SEQUENCE</scope>
    <source>
        <strain evidence="4">Hildebrandi</strain>
    </source>
</reference>
<dbReference type="GO" id="GO:0015031">
    <property type="term" value="P:protein transport"/>
    <property type="evidence" value="ECO:0007669"/>
    <property type="project" value="UniProtKB-KW"/>
</dbReference>
<evidence type="ECO:0000256" key="1">
    <source>
        <dbReference type="ARBA" id="ARBA00022483"/>
    </source>
</evidence>
<sequence length="783" mass="87754">MGALKTESRRRLDALNSSIAKMKSSTTEAALSCDQLTKRARQLDSLTSPASDASSLLSKASNNLGATLVLMKDAREKFDTIRDCEPAIERLHRGVVTLQDIKSGKSKKQRQNPFSEKEADKSVILSEQDVYAAADSMEIIRDAYEYFLDRKHWRSTAQALSSLERVHQMGVSSMCILESFHLIDSGQAVRIKRVVKQEGEEQITPANETAEQTRDRLAAALQNRDLLRSIGEFEEHQPVEARLVRELRGIFECLSGNGFQLVPPHKQEPPGLAHHFGIPANRVVRTEKVGSGVYTNLVQRPLKTGFPHVDAYGESRKTVAFQCVDQYYRRLKAERKRNTEQFAANVVGDPADAASRDAVRCLEHAMVVVAGEKNVYRTIVSPSLTKIIDEDAVNEDISPYYRKACAAAYSHIASAVVDKTMDIIETVFLKEGMIGHASGANKAGEAPPPLTVRQAAAAAAAGLRMLDGVRMLGPSLAKLCDMPIGDGTGEEPQSLAAILCIAIHRTTVKNTARTLENLAKAINEDPVKGSAQRVKDARVALLTIDVVRAVKVISPFESAYKSVSKRRQLPWDPNMGEEAGELDSFIRFLVMRLVNSLKGKALNYTKNTGDIGLARSAMFMMNNTFYLRDELGPKVNVDEEFRIETSWFVDKVNKLFESEKGKYLGQWEALNTHLTSVEHDELEYQKNDTILSLDSGRLIKSRFSGFNEDFERIFEEHKELCVVDPRLRDLLQQEVAGVFLPLYRKFYDKYSKIRFSKKHQNEYTKYSPLKIEELLNRLYIDAE</sequence>
<evidence type="ECO:0000259" key="3">
    <source>
        <dbReference type="Pfam" id="PF03081"/>
    </source>
</evidence>
<dbReference type="EMBL" id="JAGRRH010000026">
    <property type="protein sequence ID" value="KAG7341124.1"/>
    <property type="molecule type" value="Genomic_DNA"/>
</dbReference>
<protein>
    <recommendedName>
        <fullName evidence="2">Exocyst subunit Exo70 family protein</fullName>
    </recommendedName>
</protein>
<evidence type="ECO:0000313" key="4">
    <source>
        <dbReference type="EMBL" id="KAG7341124.1"/>
    </source>
</evidence>
<feature type="domain" description="Exocyst complex subunit Exo70 C-terminal" evidence="3">
    <location>
        <begin position="503"/>
        <end position="776"/>
    </location>
</feature>
<dbReference type="InterPro" id="IPR004140">
    <property type="entry name" value="Exo70"/>
</dbReference>
<dbReference type="PANTHER" id="PTHR12542:SF41">
    <property type="entry name" value="EXOCYST COMPLEX COMPONENT 7"/>
    <property type="match status" value="1"/>
</dbReference>
<dbReference type="PANTHER" id="PTHR12542">
    <property type="entry name" value="EXOCYST COMPLEX PROTEIN EXO70"/>
    <property type="match status" value="1"/>
</dbReference>
<dbReference type="GO" id="GO:0000145">
    <property type="term" value="C:exocyst"/>
    <property type="evidence" value="ECO:0007669"/>
    <property type="project" value="InterPro"/>
</dbReference>
<gene>
    <name evidence="4" type="ORF">IV203_023075</name>
</gene>
<keyword evidence="5" id="KW-1185">Reference proteome</keyword>
<evidence type="ECO:0000313" key="5">
    <source>
        <dbReference type="Proteomes" id="UP000693970"/>
    </source>
</evidence>
<dbReference type="Pfam" id="PF03081">
    <property type="entry name" value="Exo70_C"/>
    <property type="match status" value="1"/>
</dbReference>
<accession>A0A9K3KD74</accession>
<dbReference type="GO" id="GO:0005546">
    <property type="term" value="F:phosphatidylinositol-4,5-bisphosphate binding"/>
    <property type="evidence" value="ECO:0007669"/>
    <property type="project" value="InterPro"/>
</dbReference>
<comment type="similarity">
    <text evidence="2">Belongs to the EXO70 family.</text>
</comment>
<keyword evidence="1 2" id="KW-0268">Exocytosis</keyword>
<keyword evidence="2" id="KW-0813">Transport</keyword>
<reference evidence="4" key="2">
    <citation type="submission" date="2021-04" db="EMBL/GenBank/DDBJ databases">
        <authorList>
            <person name="Podell S."/>
        </authorList>
    </citation>
    <scope>NUCLEOTIDE SEQUENCE</scope>
    <source>
        <strain evidence="4">Hildebrandi</strain>
    </source>
</reference>
<evidence type="ECO:0000256" key="2">
    <source>
        <dbReference type="RuleBase" id="RU365026"/>
    </source>
</evidence>
<dbReference type="OrthoDB" id="1922221at2759"/>
<keyword evidence="2" id="KW-0653">Protein transport</keyword>
<name>A0A9K3KD74_9STRA</name>